<sequence>MLGDDVIAKVHGLCDVELALLLSLIANESPIISAPESVQDDLVEEIQLIAAKTFGLSCAVVRCTPQTTVDDFTAAIFRNPPPRSPSAFSPRLEYIAPRYPSLSLTIPPPASPGVGPTPTPPAVPTSSAGFQTPNIVVAKDLNLAPLPVQMQALEMLRATHVFTRNKQTKPAQFMILPVLIAERSGDAKLAPHLNEHFFMAHFHHPDMGFVYLGEDEDDMQTREDDESVRSTVSVVKRLTEPSLNDATFSEADLAMLTNLSNKVSIDTEVLRYQLNIIAFLRLHRAVSSGISPTATRHLEKLCRCLAPLHRIDFVTPALVVLATRKIYPHRIIVASARQERSMQWGSDGKAIAEALEEIGPEEVIEDVLDIVTAPV</sequence>
<evidence type="ECO:0000259" key="3">
    <source>
        <dbReference type="Pfam" id="PF17863"/>
    </source>
</evidence>
<dbReference type="Pfam" id="PF17863">
    <property type="entry name" value="AAA_lid_2"/>
    <property type="match status" value="1"/>
</dbReference>
<dbReference type="Gene3D" id="1.10.8.80">
    <property type="entry name" value="Magnesium chelatase subunit I, C-Terminal domain"/>
    <property type="match status" value="1"/>
</dbReference>
<name>A0A0F4Z948_9PEZI</name>
<dbReference type="Proteomes" id="UP000033483">
    <property type="component" value="Unassembled WGS sequence"/>
</dbReference>
<evidence type="ECO:0000256" key="2">
    <source>
        <dbReference type="ARBA" id="ARBA00023444"/>
    </source>
</evidence>
<dbReference type="OrthoDB" id="5582146at2759"/>
<protein>
    <recommendedName>
        <fullName evidence="1">magnesium chelatase</fullName>
        <ecNumber evidence="1">6.6.1.1</ecNumber>
    </recommendedName>
</protein>
<proteinExistence type="predicted"/>
<comment type="pathway">
    <text evidence="2">Porphyrin-containing compound metabolism.</text>
</comment>
<keyword evidence="5" id="KW-1185">Reference proteome</keyword>
<dbReference type="EMBL" id="LAEV01001910">
    <property type="protein sequence ID" value="KKA27032.1"/>
    <property type="molecule type" value="Genomic_DNA"/>
</dbReference>
<dbReference type="GO" id="GO:0016851">
    <property type="term" value="F:magnesium chelatase activity"/>
    <property type="evidence" value="ECO:0007669"/>
    <property type="project" value="UniProtKB-EC"/>
</dbReference>
<dbReference type="EC" id="6.6.1.1" evidence="1"/>
<dbReference type="AlphaFoldDB" id="A0A0F4Z948"/>
<comment type="caution">
    <text evidence="4">The sequence shown here is derived from an EMBL/GenBank/DDBJ whole genome shotgun (WGS) entry which is preliminary data.</text>
</comment>
<evidence type="ECO:0000256" key="1">
    <source>
        <dbReference type="ARBA" id="ARBA00012825"/>
    </source>
</evidence>
<organism evidence="4 5">
    <name type="scientific">Thielaviopsis punctulata</name>
    <dbReference type="NCBI Taxonomy" id="72032"/>
    <lineage>
        <taxon>Eukaryota</taxon>
        <taxon>Fungi</taxon>
        <taxon>Dikarya</taxon>
        <taxon>Ascomycota</taxon>
        <taxon>Pezizomycotina</taxon>
        <taxon>Sordariomycetes</taxon>
        <taxon>Hypocreomycetidae</taxon>
        <taxon>Microascales</taxon>
        <taxon>Ceratocystidaceae</taxon>
        <taxon>Thielaviopsis</taxon>
    </lineage>
</organism>
<reference evidence="4 5" key="1">
    <citation type="submission" date="2015-03" db="EMBL/GenBank/DDBJ databases">
        <authorList>
            <person name="Radwan O."/>
            <person name="Al-Naeli F.A."/>
            <person name="Rendon G.A."/>
            <person name="Fields C."/>
        </authorList>
    </citation>
    <scope>NUCLEOTIDE SEQUENCE [LARGE SCALE GENOMIC DNA]</scope>
    <source>
        <strain evidence="4">CR-DP1</strain>
    </source>
</reference>
<feature type="domain" description="ChlI/MoxR AAA lid" evidence="3">
    <location>
        <begin position="281"/>
        <end position="340"/>
    </location>
</feature>
<evidence type="ECO:0000313" key="5">
    <source>
        <dbReference type="Proteomes" id="UP000033483"/>
    </source>
</evidence>
<dbReference type="InterPro" id="IPR041628">
    <property type="entry name" value="ChlI/MoxR_AAA_lid"/>
</dbReference>
<dbReference type="PANTHER" id="PTHR11603:SF132">
    <property type="entry name" value="C2H2-TYPE DOMAIN-CONTAINING PROTEIN"/>
    <property type="match status" value="1"/>
</dbReference>
<gene>
    <name evidence="4" type="ORF">TD95_004347</name>
</gene>
<accession>A0A0F4Z948</accession>
<evidence type="ECO:0000313" key="4">
    <source>
        <dbReference type="EMBL" id="KKA27032.1"/>
    </source>
</evidence>
<dbReference type="InterPro" id="IPR052041">
    <property type="entry name" value="Nucleic_acid_metab_PIN/TRAM"/>
</dbReference>
<dbReference type="PANTHER" id="PTHR11603">
    <property type="entry name" value="AAA FAMILY ATPASE"/>
    <property type="match status" value="1"/>
</dbReference>